<evidence type="ECO:0000256" key="7">
    <source>
        <dbReference type="ARBA" id="ARBA00022723"/>
    </source>
</evidence>
<keyword evidence="10" id="KW-0862">Zinc</keyword>
<dbReference type="Gene3D" id="3.60.15.10">
    <property type="entry name" value="Ribonuclease Z/Hydroxyacylglutathione hydrolase-like"/>
    <property type="match status" value="2"/>
</dbReference>
<dbReference type="InterPro" id="IPR001279">
    <property type="entry name" value="Metallo-B-lactamas"/>
</dbReference>
<feature type="region of interest" description="Disordered" evidence="11">
    <location>
        <begin position="801"/>
        <end position="825"/>
    </location>
</feature>
<evidence type="ECO:0000256" key="5">
    <source>
        <dbReference type="ARBA" id="ARBA00022694"/>
    </source>
</evidence>
<dbReference type="AlphaFoldDB" id="A0AAJ0FKJ3"/>
<dbReference type="EMBL" id="MU839014">
    <property type="protein sequence ID" value="KAK1765629.1"/>
    <property type="molecule type" value="Genomic_DNA"/>
</dbReference>
<reference evidence="13" key="1">
    <citation type="submission" date="2023-06" db="EMBL/GenBank/DDBJ databases">
        <title>Genome-scale phylogeny and comparative genomics of the fungal order Sordariales.</title>
        <authorList>
            <consortium name="Lawrence Berkeley National Laboratory"/>
            <person name="Hensen N."/>
            <person name="Bonometti L."/>
            <person name="Westerberg I."/>
            <person name="Brannstrom I.O."/>
            <person name="Guillou S."/>
            <person name="Cros-Aarteil S."/>
            <person name="Calhoun S."/>
            <person name="Haridas S."/>
            <person name="Kuo A."/>
            <person name="Mondo S."/>
            <person name="Pangilinan J."/>
            <person name="Riley R."/>
            <person name="Labutti K."/>
            <person name="Andreopoulos B."/>
            <person name="Lipzen A."/>
            <person name="Chen C."/>
            <person name="Yanf M."/>
            <person name="Daum C."/>
            <person name="Ng V."/>
            <person name="Clum A."/>
            <person name="Steindorff A."/>
            <person name="Ohm R."/>
            <person name="Martin F."/>
            <person name="Silar P."/>
            <person name="Natvig D."/>
            <person name="Lalanne C."/>
            <person name="Gautier V."/>
            <person name="Ament-Velasquez S.L."/>
            <person name="Kruys A."/>
            <person name="Hutchinson M.I."/>
            <person name="Powell A.J."/>
            <person name="Barry K."/>
            <person name="Miller A.N."/>
            <person name="Grigoriev I.V."/>
            <person name="Debuchy R."/>
            <person name="Gladieux P."/>
            <person name="Thoren M.H."/>
            <person name="Johannesson H."/>
        </authorList>
    </citation>
    <scope>NUCLEOTIDE SEQUENCE</scope>
    <source>
        <strain evidence="13">8032-3</strain>
    </source>
</reference>
<evidence type="ECO:0000259" key="12">
    <source>
        <dbReference type="SMART" id="SM00849"/>
    </source>
</evidence>
<evidence type="ECO:0000256" key="3">
    <source>
        <dbReference type="ARBA" id="ARBA00007823"/>
    </source>
</evidence>
<name>A0AAJ0FKJ3_9PEZI</name>
<dbReference type="GO" id="GO:0046872">
    <property type="term" value="F:metal ion binding"/>
    <property type="evidence" value="ECO:0007669"/>
    <property type="project" value="UniProtKB-KW"/>
</dbReference>
<evidence type="ECO:0000313" key="13">
    <source>
        <dbReference type="EMBL" id="KAK1765629.1"/>
    </source>
</evidence>
<comment type="caution">
    <text evidence="13">The sequence shown here is derived from an EMBL/GenBank/DDBJ whole genome shotgun (WGS) entry which is preliminary data.</text>
</comment>
<keyword evidence="5" id="KW-0819">tRNA processing</keyword>
<comment type="similarity">
    <text evidence="3">Belongs to the RNase Z family.</text>
</comment>
<keyword evidence="14" id="KW-1185">Reference proteome</keyword>
<dbReference type="InterPro" id="IPR036866">
    <property type="entry name" value="RibonucZ/Hydroxyglut_hydro"/>
</dbReference>
<keyword evidence="6" id="KW-0540">Nuclease</keyword>
<organism evidence="13 14">
    <name type="scientific">Phialemonium atrogriseum</name>
    <dbReference type="NCBI Taxonomy" id="1093897"/>
    <lineage>
        <taxon>Eukaryota</taxon>
        <taxon>Fungi</taxon>
        <taxon>Dikarya</taxon>
        <taxon>Ascomycota</taxon>
        <taxon>Pezizomycotina</taxon>
        <taxon>Sordariomycetes</taxon>
        <taxon>Sordariomycetidae</taxon>
        <taxon>Cephalothecales</taxon>
        <taxon>Cephalothecaceae</taxon>
        <taxon>Phialemonium</taxon>
    </lineage>
</organism>
<dbReference type="SMART" id="SM00849">
    <property type="entry name" value="Lactamase_B"/>
    <property type="match status" value="1"/>
</dbReference>
<feature type="region of interest" description="Disordered" evidence="11">
    <location>
        <begin position="175"/>
        <end position="199"/>
    </location>
</feature>
<dbReference type="RefSeq" id="XP_060281842.1">
    <property type="nucleotide sequence ID" value="XM_060424745.1"/>
</dbReference>
<accession>A0AAJ0FKJ3</accession>
<dbReference type="InterPro" id="IPR027794">
    <property type="entry name" value="tRNase_Z_dom"/>
</dbReference>
<evidence type="ECO:0000256" key="8">
    <source>
        <dbReference type="ARBA" id="ARBA00022759"/>
    </source>
</evidence>
<feature type="domain" description="Metallo-beta-lactamase" evidence="12">
    <location>
        <begin position="554"/>
        <end position="763"/>
    </location>
</feature>
<feature type="compositionally biased region" description="Low complexity" evidence="11">
    <location>
        <begin position="801"/>
        <end position="815"/>
    </location>
</feature>
<evidence type="ECO:0000256" key="6">
    <source>
        <dbReference type="ARBA" id="ARBA00022722"/>
    </source>
</evidence>
<evidence type="ECO:0000256" key="11">
    <source>
        <dbReference type="SAM" id="MobiDB-lite"/>
    </source>
</evidence>
<keyword evidence="7" id="KW-0479">Metal-binding</keyword>
<protein>
    <recommendedName>
        <fullName evidence="4">ribonuclease Z</fullName>
        <ecNumber evidence="4">3.1.26.11</ecNumber>
    </recommendedName>
</protein>
<dbReference type="InterPro" id="IPR047151">
    <property type="entry name" value="RNZ2-like"/>
</dbReference>
<dbReference type="Proteomes" id="UP001244011">
    <property type="component" value="Unassembled WGS sequence"/>
</dbReference>
<evidence type="ECO:0000256" key="9">
    <source>
        <dbReference type="ARBA" id="ARBA00022801"/>
    </source>
</evidence>
<gene>
    <name evidence="13" type="ORF">QBC33DRAFT_454824</name>
</gene>
<dbReference type="GO" id="GO:0005739">
    <property type="term" value="C:mitochondrion"/>
    <property type="evidence" value="ECO:0007669"/>
    <property type="project" value="TreeGrafter"/>
</dbReference>
<dbReference type="Pfam" id="PF12706">
    <property type="entry name" value="Lactamase_B_2"/>
    <property type="match status" value="1"/>
</dbReference>
<keyword evidence="8" id="KW-0255">Endonuclease</keyword>
<dbReference type="PANTHER" id="PTHR12553:SF49">
    <property type="entry name" value="ZINC PHOSPHODIESTERASE ELAC PROTEIN 2"/>
    <property type="match status" value="1"/>
</dbReference>
<evidence type="ECO:0000256" key="2">
    <source>
        <dbReference type="ARBA" id="ARBA00001947"/>
    </source>
</evidence>
<dbReference type="PANTHER" id="PTHR12553">
    <property type="entry name" value="ZINC PHOSPHODIESTERASE ELAC PROTEIN 2"/>
    <property type="match status" value="1"/>
</dbReference>
<comment type="catalytic activity">
    <reaction evidence="1">
        <text>Endonucleolytic cleavage of RNA, removing extra 3' nucleotides from tRNA precursor, generating 3' termini of tRNAs. A 3'-hydroxy group is left at the tRNA terminus and a 5'-phosphoryl group is left at the trailer molecule.</text>
        <dbReference type="EC" id="3.1.26.11"/>
    </reaction>
</comment>
<dbReference type="CDD" id="cd07718">
    <property type="entry name" value="RNaseZ_ELAC1_ELAC2-C-term-like_MBL-fold"/>
    <property type="match status" value="1"/>
</dbReference>
<evidence type="ECO:0000313" key="14">
    <source>
        <dbReference type="Proteomes" id="UP001244011"/>
    </source>
</evidence>
<dbReference type="EC" id="3.1.26.11" evidence="4"/>
<sequence length="868" mass="95241">MLNWVEVLSTPTADTGACLAVHFDNRRYLFGNVSEGTQRLLVQRRMSARNIEDIFLTGSINWQNTGGLLGMILTIGDAAAGAKAALKEENEKRAAKGQKEKPASFAALNIHGPRNLTHLLATARKFVFRQGFPLRPHEIRTDPRAHGTCTAKEPDWQDGNLRVWHVPLAHKGRRWRKRSHEALSDSEGDNGKGAQDEPLDAETAHQIRAKAVHDMFDSGWKLDTLKEVPLNTVKLPATLFMRDASGHIVKYDGPLPNGRDLVPDIKVLVRSPWPSALIDSLPPTTQYAESMCYIVKNQARRGKFKVDEARRLGVAQTNFKRLTAGESVPGKDNLTVTPEMVLEPTIEGHGFIIVEVPYISYIESFLSRPEWAAEDVMRGIEAMYWIIKSPEVLQDSRIMSFMQERSSMKHIILSRDTCPNHLPLVSPASEAIKLNRIDPDRFPIPTYSNKPNPPESFGVPDPPYQAAQAGAGLQLAPQVIFQDDKAAPYLDTAQVLKEIHGQSEVIALANAAKAKVSDPAFLAAIEEADKDIPNRDMEVVALGTGSALPSKNRNVSATLIRVPGHGSYLLDCGENTLGQLRRVYGFEGADEIVRDLRAIFISHLHADHHLGAVSVIRRHRDLRYGSSPSPDGDAPRPLGIIAHAHFHDFLTEYKDVEAYLGANVERLVMNEQPRSRTGRSTRVADGARTLRYGLSRVETCFVDHCHGAMAVALTLHPSGLKVAYSGDCRPSAEFAAVGRGAHLLVHESTFDDELAGDALAKKHCTMSEALGVARLMGARRVLLTHFSQRYPKIPVIGPDAGPAEVAAESPPSSEEGGAGKKEGDAGAAAGDMSVLFAFDYMRVKLGDFRKAEAFLPAVQKLYEGLEKD</sequence>
<proteinExistence type="inferred from homology"/>
<evidence type="ECO:0000256" key="4">
    <source>
        <dbReference type="ARBA" id="ARBA00012477"/>
    </source>
</evidence>
<dbReference type="GO" id="GO:1990180">
    <property type="term" value="P:mitochondrial tRNA 3'-end processing"/>
    <property type="evidence" value="ECO:0007669"/>
    <property type="project" value="TreeGrafter"/>
</dbReference>
<evidence type="ECO:0000256" key="1">
    <source>
        <dbReference type="ARBA" id="ARBA00000402"/>
    </source>
</evidence>
<dbReference type="SUPFAM" id="SSF56281">
    <property type="entry name" value="Metallo-hydrolase/oxidoreductase"/>
    <property type="match status" value="2"/>
</dbReference>
<comment type="cofactor">
    <cofactor evidence="2">
        <name>Zn(2+)</name>
        <dbReference type="ChEBI" id="CHEBI:29105"/>
    </cofactor>
</comment>
<keyword evidence="9" id="KW-0378">Hydrolase</keyword>
<dbReference type="Pfam" id="PF13691">
    <property type="entry name" value="Lactamase_B_4"/>
    <property type="match status" value="1"/>
</dbReference>
<evidence type="ECO:0000256" key="10">
    <source>
        <dbReference type="ARBA" id="ARBA00022833"/>
    </source>
</evidence>
<dbReference type="GO" id="GO:0042781">
    <property type="term" value="F:3'-tRNA processing endoribonuclease activity"/>
    <property type="evidence" value="ECO:0007669"/>
    <property type="project" value="UniProtKB-EC"/>
</dbReference>
<dbReference type="GeneID" id="85307932"/>